<dbReference type="AlphaFoldDB" id="A0A5J4YYA7"/>
<dbReference type="OrthoDB" id="5623at2759"/>
<dbReference type="Proteomes" id="UP000324585">
    <property type="component" value="Unassembled WGS sequence"/>
</dbReference>
<protein>
    <recommendedName>
        <fullName evidence="1">NAD(P)-binding domain-containing protein</fullName>
    </recommendedName>
</protein>
<sequence>MLFVQSLGVPRSARTRGSLLGQSTCACRGARTFAARVAVARTGQELRRGTVVCSASAGNSKSVVKGSSVVVVLGASRGLGKELVRRLSADGTFTVHAVSRSACDEFVQDPELRHQLDARNPEQMHELVAKTRPDVIVNCVAPAESDGVDEYPAYSYAVTSQCVDACLGVKSQGKTPLFLLVSALGAGDSENSIPSQVKDNMRGMLLDKSRAEKHLRTKYGDDFVIVRPAPLVDEDATGSGILTESVNAYGAITRGDLAELLCQILNASESARGKILTAVDGTKVLHVSPYIRNYEFWEKLPFAAFELA</sequence>
<accession>A0A5J4YYA7</accession>
<dbReference type="InterPro" id="IPR016040">
    <property type="entry name" value="NAD(P)-bd_dom"/>
</dbReference>
<dbReference type="EMBL" id="VRMN01000002">
    <property type="protein sequence ID" value="KAA8496591.1"/>
    <property type="molecule type" value="Genomic_DNA"/>
</dbReference>
<dbReference type="PANTHER" id="PTHR15020:SF45">
    <property type="entry name" value="NAD(P)-BINDING DOMAIN-CONTAINING PROTEIN"/>
    <property type="match status" value="1"/>
</dbReference>
<feature type="domain" description="NAD(P)-binding" evidence="1">
    <location>
        <begin position="74"/>
        <end position="266"/>
    </location>
</feature>
<dbReference type="SUPFAM" id="SSF51735">
    <property type="entry name" value="NAD(P)-binding Rossmann-fold domains"/>
    <property type="match status" value="1"/>
</dbReference>
<dbReference type="Gene3D" id="3.40.50.720">
    <property type="entry name" value="NAD(P)-binding Rossmann-like Domain"/>
    <property type="match status" value="1"/>
</dbReference>
<dbReference type="PANTHER" id="PTHR15020">
    <property type="entry name" value="FLAVIN REDUCTASE-RELATED"/>
    <property type="match status" value="1"/>
</dbReference>
<proteinExistence type="predicted"/>
<name>A0A5J4YYA7_PORPP</name>
<gene>
    <name evidence="2" type="ORF">FVE85_0320</name>
</gene>
<dbReference type="OMA" id="PEQMHEL"/>
<organism evidence="2 3">
    <name type="scientific">Porphyridium purpureum</name>
    <name type="common">Red alga</name>
    <name type="synonym">Porphyridium cruentum</name>
    <dbReference type="NCBI Taxonomy" id="35688"/>
    <lineage>
        <taxon>Eukaryota</taxon>
        <taxon>Rhodophyta</taxon>
        <taxon>Bangiophyceae</taxon>
        <taxon>Porphyridiales</taxon>
        <taxon>Porphyridiaceae</taxon>
        <taxon>Porphyridium</taxon>
    </lineage>
</organism>
<keyword evidence="3" id="KW-1185">Reference proteome</keyword>
<reference evidence="3" key="1">
    <citation type="journal article" date="2019" name="Nat. Commun.">
        <title>Expansion of phycobilisome linker gene families in mesophilic red algae.</title>
        <authorList>
            <person name="Lee J."/>
            <person name="Kim D."/>
            <person name="Bhattacharya D."/>
            <person name="Yoon H.S."/>
        </authorList>
    </citation>
    <scope>NUCLEOTIDE SEQUENCE [LARGE SCALE GENOMIC DNA]</scope>
    <source>
        <strain evidence="3">CCMP 1328</strain>
    </source>
</reference>
<evidence type="ECO:0000313" key="3">
    <source>
        <dbReference type="Proteomes" id="UP000324585"/>
    </source>
</evidence>
<dbReference type="Pfam" id="PF13460">
    <property type="entry name" value="NAD_binding_10"/>
    <property type="match status" value="1"/>
</dbReference>
<evidence type="ECO:0000313" key="2">
    <source>
        <dbReference type="EMBL" id="KAA8496591.1"/>
    </source>
</evidence>
<dbReference type="InterPro" id="IPR036291">
    <property type="entry name" value="NAD(P)-bd_dom_sf"/>
</dbReference>
<comment type="caution">
    <text evidence="2">The sequence shown here is derived from an EMBL/GenBank/DDBJ whole genome shotgun (WGS) entry which is preliminary data.</text>
</comment>
<evidence type="ECO:0000259" key="1">
    <source>
        <dbReference type="Pfam" id="PF13460"/>
    </source>
</evidence>